<evidence type="ECO:0000256" key="8">
    <source>
        <dbReference type="ARBA" id="ARBA00022859"/>
    </source>
</evidence>
<keyword evidence="10 17" id="KW-0472">Membrane</keyword>
<evidence type="ECO:0000313" key="21">
    <source>
        <dbReference type="MGI" id="MGI:96549"/>
    </source>
</evidence>
<feature type="domain" description="Sushi" evidence="19">
    <location>
        <begin position="119"/>
        <end position="182"/>
    </location>
</feature>
<evidence type="ECO:0000256" key="9">
    <source>
        <dbReference type="ARBA" id="ARBA00022989"/>
    </source>
</evidence>
<gene>
    <name evidence="21" type="primary">Il2ra</name>
</gene>
<dbReference type="PROSITE" id="PS50923">
    <property type="entry name" value="SUSHI"/>
    <property type="match status" value="1"/>
</dbReference>
<dbReference type="GO" id="GO:0019976">
    <property type="term" value="F:interleukin-2 binding"/>
    <property type="evidence" value="ECO:0007669"/>
    <property type="project" value="InterPro"/>
</dbReference>
<dbReference type="SMART" id="SM00032">
    <property type="entry name" value="CCP"/>
    <property type="match status" value="2"/>
</dbReference>
<evidence type="ECO:0000256" key="6">
    <source>
        <dbReference type="ARBA" id="ARBA00022729"/>
    </source>
</evidence>
<dbReference type="InterPro" id="IPR035976">
    <property type="entry name" value="Sushi/SCR/CCP_sf"/>
</dbReference>
<evidence type="ECO:0000256" key="14">
    <source>
        <dbReference type="ARBA" id="ARBA00025938"/>
    </source>
</evidence>
<keyword evidence="8" id="KW-0391">Immunity</keyword>
<feature type="signal peptide" evidence="18">
    <location>
        <begin position="1"/>
        <end position="21"/>
    </location>
</feature>
<feature type="transmembrane region" description="Helical" evidence="17">
    <location>
        <begin position="237"/>
        <end position="257"/>
    </location>
</feature>
<dbReference type="Pfam" id="PF00084">
    <property type="entry name" value="Sushi"/>
    <property type="match status" value="2"/>
</dbReference>
<evidence type="ECO:0000256" key="11">
    <source>
        <dbReference type="ARBA" id="ARBA00023157"/>
    </source>
</evidence>
<evidence type="ECO:0000256" key="1">
    <source>
        <dbReference type="ARBA" id="ARBA00002381"/>
    </source>
</evidence>
<reference evidence="20" key="5">
    <citation type="journal article" date="2002" name="Nature">
        <title>Analysis of the mouse transcriptome based on functional annotation of 60,770 full-length cDNAs.</title>
        <authorList>
            <consortium name="The FANTOM Consortium and the RIKEN Genome Exploration Research Group Phase I and II Team"/>
        </authorList>
    </citation>
    <scope>NUCLEOTIDE SEQUENCE</scope>
    <source>
        <strain evidence="20">NOD</strain>
        <tissue evidence="20">Activated spleen</tissue>
    </source>
</reference>
<evidence type="ECO:0000256" key="4">
    <source>
        <dbReference type="ARBA" id="ARBA00022659"/>
    </source>
</evidence>
<dbReference type="InterPro" id="IPR000436">
    <property type="entry name" value="Sushi_SCR_CCP_dom"/>
</dbReference>
<evidence type="ECO:0000256" key="15">
    <source>
        <dbReference type="PROSITE-ProRule" id="PRU00302"/>
    </source>
</evidence>
<dbReference type="EMBL" id="AK171665">
    <property type="protein sequence ID" value="BAE42597.1"/>
    <property type="molecule type" value="mRNA"/>
</dbReference>
<organism evidence="20">
    <name type="scientific">Mus musculus</name>
    <name type="common">Mouse</name>
    <dbReference type="NCBI Taxonomy" id="10090"/>
    <lineage>
        <taxon>Eukaryota</taxon>
        <taxon>Metazoa</taxon>
        <taxon>Chordata</taxon>
        <taxon>Craniata</taxon>
        <taxon>Vertebrata</taxon>
        <taxon>Euteleostomi</taxon>
        <taxon>Mammalia</taxon>
        <taxon>Eutheria</taxon>
        <taxon>Euarchontoglires</taxon>
        <taxon>Glires</taxon>
        <taxon>Rodentia</taxon>
        <taxon>Myomorpha</taxon>
        <taxon>Muroidea</taxon>
        <taxon>Muridae</taxon>
        <taxon>Murinae</taxon>
        <taxon>Mus</taxon>
        <taxon>Mus</taxon>
    </lineage>
</organism>
<reference evidence="20" key="1">
    <citation type="journal article" date="1999" name="Methods Enzymol.">
        <title>High-efficiency full-length cDNA cloning.</title>
        <authorList>
            <person name="Carninci P."/>
            <person name="Hayashizaki Y."/>
        </authorList>
    </citation>
    <scope>NUCLEOTIDE SEQUENCE</scope>
    <source>
        <strain evidence="20">NOD</strain>
        <tissue evidence="20">Activated spleen</tissue>
    </source>
</reference>
<dbReference type="Gene3D" id="2.20.28.230">
    <property type="match status" value="3"/>
</dbReference>
<comment type="subunit">
    <text evidence="14">Non-covalent dimer of an alpha and a beta subunit. IL2R exists in 3 different forms: a high affinity dimer, an intermediate affinity monomer (beta subunit), and a low affinity monomer (alpha subunit). The high and intermediate affinity forms also associate with a gamma subunit.</text>
</comment>
<dbReference type="CDD" id="cd00033">
    <property type="entry name" value="CCP"/>
    <property type="match status" value="1"/>
</dbReference>
<reference evidence="20" key="6">
    <citation type="submission" date="2004-04" db="EMBL/GenBank/DDBJ databases">
        <authorList>
            <person name="Arakawa T."/>
            <person name="Carninci P."/>
            <person name="Fukuda S."/>
            <person name="Hashizume W."/>
            <person name="Hayashida K."/>
            <person name="Hori F."/>
            <person name="Iida J."/>
            <person name="Imamura K."/>
            <person name="Imotani K."/>
            <person name="Itoh M."/>
            <person name="Kanagawa S."/>
            <person name="Kawai J."/>
            <person name="Kojima M."/>
            <person name="Konno H."/>
            <person name="Murata M."/>
            <person name="Nakamura M."/>
            <person name="Ninomiya N."/>
            <person name="Nishiyori H."/>
            <person name="Nomura K."/>
            <person name="Ohno M."/>
            <person name="Sakazume N."/>
            <person name="Sano H."/>
            <person name="Sasaki D."/>
            <person name="Shibata K."/>
            <person name="Shiraki T."/>
            <person name="Tagami M."/>
            <person name="Tagami Y."/>
            <person name="Waki K."/>
            <person name="Watahiki A."/>
            <person name="Muramatsu M."/>
            <person name="Hayashizaki Y."/>
        </authorList>
    </citation>
    <scope>NUCLEOTIDE SEQUENCE</scope>
    <source>
        <strain evidence="20">NOD</strain>
        <tissue evidence="20">Activated spleen</tissue>
    </source>
</reference>
<evidence type="ECO:0000256" key="18">
    <source>
        <dbReference type="SAM" id="SignalP"/>
    </source>
</evidence>
<reference evidence="20" key="7">
    <citation type="journal article" date="2005" name="Science">
        <title>The Transcriptional Landscape of the Mammalian Genome.</title>
        <authorList>
            <consortium name="The FANTOM Consortium"/>
            <consortium name="Riken Genome Exploration Research Group and Genome Science Group (Genome Network Project Core Group)"/>
        </authorList>
    </citation>
    <scope>NUCLEOTIDE SEQUENCE</scope>
    <source>
        <strain evidence="20">NOD</strain>
        <tissue evidence="20">Activated spleen</tissue>
    </source>
</reference>
<keyword evidence="9 17" id="KW-1133">Transmembrane helix</keyword>
<dbReference type="AlphaFoldDB" id="Q3TAS1"/>
<evidence type="ECO:0000256" key="5">
    <source>
        <dbReference type="ARBA" id="ARBA00022692"/>
    </source>
</evidence>
<comment type="caution">
    <text evidence="15">Lacks conserved residue(s) required for the propagation of feature annotation.</text>
</comment>
<comment type="function">
    <text evidence="1">Receptor for interleukin-2. The receptor is involved in the regulation of immune tolerance by controlling regulatory T cells (TREGs) activity. TREGs suppress the activation and expansion of autoreactive T-cells.</text>
</comment>
<reference evidence="20" key="8">
    <citation type="journal article" date="2005" name="Science">
        <title>Antisense Transcription in the Mammalian Transcriptome.</title>
        <authorList>
            <consortium name="RIKEN Genome Exploration Research Group and Genome Science Group (Genome Network Project Core Group) and the FANTOM Consortium"/>
        </authorList>
    </citation>
    <scope>NUCLEOTIDE SEQUENCE</scope>
    <source>
        <strain evidence="20">NOD</strain>
        <tissue evidence="20">Activated spleen</tissue>
    </source>
</reference>
<dbReference type="InterPro" id="IPR015486">
    <property type="entry name" value="IL-2_rcpt_alpha"/>
</dbReference>
<evidence type="ECO:0000256" key="17">
    <source>
        <dbReference type="SAM" id="Phobius"/>
    </source>
</evidence>
<reference evidence="20" key="3">
    <citation type="journal article" date="2000" name="Genome Res.">
        <title>RIKEN integrated sequence analysis (RISA) system--384-format sequencing pipeline with 384 multicapillary sequencer.</title>
        <authorList>
            <person name="Shibata K."/>
            <person name="Itoh M."/>
            <person name="Aizawa K."/>
            <person name="Nagaoka S."/>
            <person name="Sasaki N."/>
            <person name="Carninci P."/>
            <person name="Konno H."/>
            <person name="Akiyama J."/>
            <person name="Nishi K."/>
            <person name="Kitsunai T."/>
            <person name="Tashiro H."/>
            <person name="Itoh M."/>
            <person name="Sumi N."/>
            <person name="Ishii Y."/>
            <person name="Nakamura S."/>
            <person name="Hazama M."/>
            <person name="Nishine T."/>
            <person name="Harada A."/>
            <person name="Yamamoto R."/>
            <person name="Matsumoto H."/>
            <person name="Sakaguchi S."/>
            <person name="Ikegami T."/>
            <person name="Kashiwagi K."/>
            <person name="Fujiwake S."/>
            <person name="Inoue K."/>
            <person name="Togawa Y."/>
            <person name="Izawa M."/>
            <person name="Ohara E."/>
            <person name="Watahiki M."/>
            <person name="Yoneda Y."/>
            <person name="Ishikawa T."/>
            <person name="Ozawa K."/>
            <person name="Tanaka T."/>
            <person name="Matsuura S."/>
            <person name="Kawai J."/>
            <person name="Okazaki Y."/>
            <person name="Muramatsu M."/>
            <person name="Inoue Y."/>
            <person name="Kira A."/>
            <person name="Hayashizaki Y."/>
        </authorList>
    </citation>
    <scope>NUCLEOTIDE SEQUENCE</scope>
    <source>
        <strain evidence="20">NOD</strain>
        <tissue evidence="20">Activated spleen</tissue>
    </source>
</reference>
<evidence type="ECO:0000259" key="19">
    <source>
        <dbReference type="PROSITE" id="PS50923"/>
    </source>
</evidence>
<evidence type="ECO:0000256" key="3">
    <source>
        <dbReference type="ARBA" id="ARBA00013445"/>
    </source>
</evidence>
<keyword evidence="6 18" id="KW-0732">Signal</keyword>
<dbReference type="GO" id="GO:0002376">
    <property type="term" value="P:immune system process"/>
    <property type="evidence" value="ECO:0007669"/>
    <property type="project" value="UniProtKB-KW"/>
</dbReference>
<feature type="region of interest" description="Disordered" evidence="16">
    <location>
        <begin position="189"/>
        <end position="219"/>
    </location>
</feature>
<comment type="subcellular location">
    <subcellularLocation>
        <location evidence="2">Membrane</location>
        <topology evidence="2">Single-pass type I membrane protein</topology>
    </subcellularLocation>
</comment>
<evidence type="ECO:0000256" key="7">
    <source>
        <dbReference type="ARBA" id="ARBA00022737"/>
    </source>
</evidence>
<name>Q3TAS1_MOUSE</name>
<dbReference type="PANTHER" id="PTHR10573">
    <property type="entry name" value="INTERLEUKIN-2 RECEPTOR ALPHA CHAIN"/>
    <property type="match status" value="1"/>
</dbReference>
<reference evidence="20" key="2">
    <citation type="journal article" date="2000" name="Genome Res.">
        <title>Normalization and subtraction of cap-trapper-selected cDNAs to prepare full-length cDNA libraries for rapid discovery of new genes.</title>
        <authorList>
            <person name="Carninci P."/>
            <person name="Shibata Y."/>
            <person name="Hayatsu N."/>
            <person name="Sugahara Y."/>
            <person name="Shibata K."/>
            <person name="Itoh M."/>
            <person name="Konno H."/>
            <person name="Okazaki Y."/>
            <person name="Muramatsu M."/>
            <person name="Hayashizaki Y."/>
        </authorList>
    </citation>
    <scope>NUCLEOTIDE SEQUENCE</scope>
    <source>
        <strain evidence="20">NOD</strain>
        <tissue evidence="20">Activated spleen</tissue>
    </source>
</reference>
<feature type="disulfide bond" evidence="15">
    <location>
        <begin position="121"/>
        <end position="164"/>
    </location>
</feature>
<keyword evidence="12" id="KW-0675">Receptor</keyword>
<dbReference type="PANTHER" id="PTHR10573:SF0">
    <property type="entry name" value="INTERLEUKIN-2 RECEPTOR SUBUNIT ALPHA"/>
    <property type="match status" value="1"/>
</dbReference>
<keyword evidence="5 17" id="KW-0812">Transmembrane</keyword>
<dbReference type="AGR" id="MGI:96549"/>
<feature type="compositionally biased region" description="Polar residues" evidence="16">
    <location>
        <begin position="88"/>
        <end position="109"/>
    </location>
</feature>
<protein>
    <recommendedName>
        <fullName evidence="3">Interleukin-2 receptor subunit alpha</fullName>
    </recommendedName>
</protein>
<feature type="compositionally biased region" description="Polar residues" evidence="16">
    <location>
        <begin position="193"/>
        <end position="211"/>
    </location>
</feature>
<feature type="region of interest" description="Disordered" evidence="16">
    <location>
        <begin position="86"/>
        <end position="109"/>
    </location>
</feature>
<keyword evidence="11 15" id="KW-1015">Disulfide bond</keyword>
<evidence type="ECO:0000256" key="13">
    <source>
        <dbReference type="ARBA" id="ARBA00023180"/>
    </source>
</evidence>
<reference evidence="20" key="4">
    <citation type="journal article" date="2001" name="Nature">
        <title>Functional annotation of a full-length mouse cDNA collection.</title>
        <authorList>
            <consortium name="The RIKEN Genome Exploration Research Group Phase II Team and the FANTOM Consortium"/>
        </authorList>
    </citation>
    <scope>NUCLEOTIDE SEQUENCE</scope>
    <source>
        <strain evidence="20">NOD</strain>
        <tissue evidence="20">Activated spleen</tissue>
    </source>
</reference>
<dbReference type="GO" id="GO:0016020">
    <property type="term" value="C:membrane"/>
    <property type="evidence" value="ECO:0007669"/>
    <property type="project" value="UniProtKB-SubCell"/>
</dbReference>
<dbReference type="SUPFAM" id="SSF57535">
    <property type="entry name" value="Complement control module/SCR domain"/>
    <property type="match status" value="2"/>
</dbReference>
<proteinExistence type="evidence at transcript level"/>
<feature type="chain" id="PRO_5004229460" description="Interleukin-2 receptor subunit alpha" evidence="18">
    <location>
        <begin position="22"/>
        <end position="268"/>
    </location>
</feature>
<keyword evidence="13" id="KW-0325">Glycoprotein</keyword>
<evidence type="ECO:0000256" key="10">
    <source>
        <dbReference type="ARBA" id="ARBA00023136"/>
    </source>
</evidence>
<sequence>MEPRLLMLGFLSLTIVPSCRAELCLYDPPEVPNATFKALSYKNGTILNCECKRGFRRLKELVYMRCLGNSWSSNCQCTSNSHDKSRKQVTAQLEHQKEQQTTTDMQKPTQSMHQENLTGHCREPPPWKHEDSKRIYHFVEGQRVHYECIPGYKALQRSPAISICKMKCGKTGWTQPQLTCVDEREHHRFLASEESQGSRNSSPESETSCPITTTDFPQPTETTAMTETFVLTMEYKVAVASCLFLLISILLLSGLTWQHRWRKSRRTI</sequence>
<keyword evidence="4 15" id="KW-0768">Sushi</keyword>
<keyword evidence="7" id="KW-0677">Repeat</keyword>
<evidence type="ECO:0000313" key="20">
    <source>
        <dbReference type="EMBL" id="BAE42597.1"/>
    </source>
</evidence>
<dbReference type="MGI" id="MGI:96549">
    <property type="gene designation" value="Il2ra"/>
</dbReference>
<evidence type="ECO:0000256" key="16">
    <source>
        <dbReference type="SAM" id="MobiDB-lite"/>
    </source>
</evidence>
<evidence type="ECO:0000256" key="12">
    <source>
        <dbReference type="ARBA" id="ARBA00023170"/>
    </source>
</evidence>
<dbReference type="GO" id="GO:0004911">
    <property type="term" value="F:interleukin-2 receptor activity"/>
    <property type="evidence" value="ECO:0007669"/>
    <property type="project" value="InterPro"/>
</dbReference>
<accession>Q3TAS1</accession>
<evidence type="ECO:0000256" key="2">
    <source>
        <dbReference type="ARBA" id="ARBA00004479"/>
    </source>
</evidence>